<feature type="transmembrane region" description="Helical" evidence="1">
    <location>
        <begin position="39"/>
        <end position="58"/>
    </location>
</feature>
<organism evidence="2 3">
    <name type="scientific">Rickenella mellea</name>
    <dbReference type="NCBI Taxonomy" id="50990"/>
    <lineage>
        <taxon>Eukaryota</taxon>
        <taxon>Fungi</taxon>
        <taxon>Dikarya</taxon>
        <taxon>Basidiomycota</taxon>
        <taxon>Agaricomycotina</taxon>
        <taxon>Agaricomycetes</taxon>
        <taxon>Hymenochaetales</taxon>
        <taxon>Rickenellaceae</taxon>
        <taxon>Rickenella</taxon>
    </lineage>
</organism>
<feature type="transmembrane region" description="Helical" evidence="1">
    <location>
        <begin position="190"/>
        <end position="209"/>
    </location>
</feature>
<dbReference type="AlphaFoldDB" id="A0A4Y7PS65"/>
<accession>A0A4Y7PS65</accession>
<feature type="transmembrane region" description="Helical" evidence="1">
    <location>
        <begin position="108"/>
        <end position="129"/>
    </location>
</feature>
<name>A0A4Y7PS65_9AGAM</name>
<proteinExistence type="predicted"/>
<dbReference type="VEuPathDB" id="FungiDB:BD410DRAFT_843670"/>
<keyword evidence="1" id="KW-0812">Transmembrane</keyword>
<protein>
    <submittedName>
        <fullName evidence="2">Uncharacterized protein</fullName>
    </submittedName>
</protein>
<sequence>MFLLATVQISLDTTNLFLAFIDLDRSQRVEFLADPSKPIWAAKAATYFTMMIVGDVIVIHRTYVVRERNFWVILIPVCCTMGCTAAVCQTLWTLRHLASVTVKEESKWGYAIFTLSLAANSIATAFLAYKIWSNEARIKAVLSADFRGGRLSNMIIVKIVLESGVINAAYLVTYIIILRCGSHGLEVLEYMSTPLVGIIFATVILRASIAAQRNSTAAIGHSEMSRMRYADPHTTKNCRSDETPKAVDKSSIIMDHSPKV</sequence>
<keyword evidence="1" id="KW-1133">Transmembrane helix</keyword>
<evidence type="ECO:0000256" key="1">
    <source>
        <dbReference type="SAM" id="Phobius"/>
    </source>
</evidence>
<dbReference type="Proteomes" id="UP000294933">
    <property type="component" value="Unassembled WGS sequence"/>
</dbReference>
<keyword evidence="1" id="KW-0472">Membrane</keyword>
<feature type="transmembrane region" description="Helical" evidence="1">
    <location>
        <begin position="70"/>
        <end position="92"/>
    </location>
</feature>
<gene>
    <name evidence="2" type="ORF">BD410DRAFT_843670</name>
</gene>
<evidence type="ECO:0000313" key="2">
    <source>
        <dbReference type="EMBL" id="TDL17399.1"/>
    </source>
</evidence>
<dbReference type="EMBL" id="ML170222">
    <property type="protein sequence ID" value="TDL17399.1"/>
    <property type="molecule type" value="Genomic_DNA"/>
</dbReference>
<reference evidence="2 3" key="1">
    <citation type="submission" date="2018-06" db="EMBL/GenBank/DDBJ databases">
        <title>A transcriptomic atlas of mushroom development highlights an independent origin of complex multicellularity.</title>
        <authorList>
            <consortium name="DOE Joint Genome Institute"/>
            <person name="Krizsan K."/>
            <person name="Almasi E."/>
            <person name="Merenyi Z."/>
            <person name="Sahu N."/>
            <person name="Viragh M."/>
            <person name="Koszo T."/>
            <person name="Mondo S."/>
            <person name="Kiss B."/>
            <person name="Balint B."/>
            <person name="Kues U."/>
            <person name="Barry K."/>
            <person name="Hegedus J.C."/>
            <person name="Henrissat B."/>
            <person name="Johnson J."/>
            <person name="Lipzen A."/>
            <person name="Ohm R."/>
            <person name="Nagy I."/>
            <person name="Pangilinan J."/>
            <person name="Yan J."/>
            <person name="Xiong Y."/>
            <person name="Grigoriev I.V."/>
            <person name="Hibbett D.S."/>
            <person name="Nagy L.G."/>
        </authorList>
    </citation>
    <scope>NUCLEOTIDE SEQUENCE [LARGE SCALE GENOMIC DNA]</scope>
    <source>
        <strain evidence="2 3">SZMC22713</strain>
    </source>
</reference>
<feature type="transmembrane region" description="Helical" evidence="1">
    <location>
        <begin position="155"/>
        <end position="178"/>
    </location>
</feature>
<keyword evidence="3" id="KW-1185">Reference proteome</keyword>
<dbReference type="OrthoDB" id="2756618at2759"/>
<evidence type="ECO:0000313" key="3">
    <source>
        <dbReference type="Proteomes" id="UP000294933"/>
    </source>
</evidence>